<proteinExistence type="predicted"/>
<evidence type="ECO:0000256" key="1">
    <source>
        <dbReference type="ARBA" id="ARBA00023054"/>
    </source>
</evidence>
<dbReference type="AlphaFoldDB" id="A0A7M7P9J7"/>
<dbReference type="EnsemblMetazoa" id="XM_030991965">
    <property type="protein sequence ID" value="XP_030847825"/>
    <property type="gene ID" value="LOC100891446"/>
</dbReference>
<dbReference type="GO" id="GO:0055107">
    <property type="term" value="P:Golgi to secretory granule transport"/>
    <property type="evidence" value="ECO:0000318"/>
    <property type="project" value="GO_Central"/>
</dbReference>
<sequence length="500" mass="56172">MPPLYGSKMAVAREPSPPIDMPHSIQSYQGSSADGGDNESVMSDLSWDGTPDENILSGSSRTATSLAIDEEDEGEPDLSRFLDDPDGDHTLIMEDDVYHQLAEMEEKLKMAGEFGNALLEENQELRMLNHQAKQETSAKIEALEQERHELRMKLETAHTEKENMSYDLRMEVESLRKEVAHRSEALKVANSNKQGIIGELMEQTDQNMKLANQLHETTRERDNIHDRLGIVERQNESMSLFHLDSSLGKSEQLKSEVGALKDENNRLGERFVVVSSENMTMMSKVEEAKERNMMLEKQVLELEQRLQFREAELRDLSRLHEETMQELGAARSRANTHCSSSLYDELETAELTGYESSEEDLEVDDRADVMMSKFLGSRASSLTRELSLAEELAQSLGALESSGRGHSPGNQEMSLAEEMNAIDVDQTPRDEKTLQEFVERVDRDSLTEGFVKQSGRCQDDGSEHQSKSLADELAETVVDGRRHPGASVVLGHLDKKGQTL</sequence>
<name>A0A7M7P9J7_STRPU</name>
<dbReference type="InParanoid" id="A0A7M7P9J7"/>
<feature type="region of interest" description="Disordered" evidence="3">
    <location>
        <begin position="1"/>
        <end position="63"/>
    </location>
</feature>
<dbReference type="OrthoDB" id="9451547at2759"/>
<dbReference type="GeneID" id="100891446"/>
<feature type="coiled-coil region" evidence="2">
    <location>
        <begin position="250"/>
        <end position="326"/>
    </location>
</feature>
<evidence type="ECO:0000313" key="4">
    <source>
        <dbReference type="EnsemblMetazoa" id="XP_030847825"/>
    </source>
</evidence>
<evidence type="ECO:0000256" key="3">
    <source>
        <dbReference type="SAM" id="MobiDB-lite"/>
    </source>
</evidence>
<reference evidence="4" key="2">
    <citation type="submission" date="2021-01" db="UniProtKB">
        <authorList>
            <consortium name="EnsemblMetazoa"/>
        </authorList>
    </citation>
    <scope>IDENTIFICATION</scope>
</reference>
<feature type="region of interest" description="Disordered" evidence="3">
    <location>
        <begin position="69"/>
        <end position="88"/>
    </location>
</feature>
<feature type="compositionally biased region" description="Basic and acidic residues" evidence="3">
    <location>
        <begin position="77"/>
        <end position="88"/>
    </location>
</feature>
<dbReference type="InterPro" id="IPR051149">
    <property type="entry name" value="Spindly/BICDR_Dynein_Adapter"/>
</dbReference>
<dbReference type="PANTHER" id="PTHR32123">
    <property type="entry name" value="BICD FAMILY-LIKE CARGO ADAPTER"/>
    <property type="match status" value="1"/>
</dbReference>
<dbReference type="GO" id="GO:0047496">
    <property type="term" value="P:vesicle transport along microtubule"/>
    <property type="evidence" value="ECO:0000318"/>
    <property type="project" value="GO_Central"/>
</dbReference>
<feature type="coiled-coil region" evidence="2">
    <location>
        <begin position="115"/>
        <end position="160"/>
    </location>
</feature>
<organism evidence="4 5">
    <name type="scientific">Strongylocentrotus purpuratus</name>
    <name type="common">Purple sea urchin</name>
    <dbReference type="NCBI Taxonomy" id="7668"/>
    <lineage>
        <taxon>Eukaryota</taxon>
        <taxon>Metazoa</taxon>
        <taxon>Echinodermata</taxon>
        <taxon>Eleutherozoa</taxon>
        <taxon>Echinozoa</taxon>
        <taxon>Echinoidea</taxon>
        <taxon>Euechinoidea</taxon>
        <taxon>Echinacea</taxon>
        <taxon>Camarodonta</taxon>
        <taxon>Echinidea</taxon>
        <taxon>Strongylocentrotidae</taxon>
        <taxon>Strongylocentrotus</taxon>
    </lineage>
</organism>
<dbReference type="KEGG" id="spu:100891446"/>
<reference evidence="5" key="1">
    <citation type="submission" date="2015-02" db="EMBL/GenBank/DDBJ databases">
        <title>Genome sequencing for Strongylocentrotus purpuratus.</title>
        <authorList>
            <person name="Murali S."/>
            <person name="Liu Y."/>
            <person name="Vee V."/>
            <person name="English A."/>
            <person name="Wang M."/>
            <person name="Skinner E."/>
            <person name="Han Y."/>
            <person name="Muzny D.M."/>
            <person name="Worley K.C."/>
            <person name="Gibbs R.A."/>
        </authorList>
    </citation>
    <scope>NUCLEOTIDE SEQUENCE</scope>
</reference>
<evidence type="ECO:0000313" key="5">
    <source>
        <dbReference type="Proteomes" id="UP000007110"/>
    </source>
</evidence>
<dbReference type="PANTHER" id="PTHR32123:SF13">
    <property type="entry name" value="BICAUDAL D-RELATED PROTEIN HOMOLOG"/>
    <property type="match status" value="1"/>
</dbReference>
<dbReference type="Proteomes" id="UP000007110">
    <property type="component" value="Unassembled WGS sequence"/>
</dbReference>
<keyword evidence="5" id="KW-1185">Reference proteome</keyword>
<protein>
    <submittedName>
        <fullName evidence="4">Uncharacterized protein</fullName>
    </submittedName>
</protein>
<accession>A0A7M7P9J7</accession>
<dbReference type="RefSeq" id="XP_030847825.1">
    <property type="nucleotide sequence ID" value="XM_030991965.1"/>
</dbReference>
<evidence type="ECO:0000256" key="2">
    <source>
        <dbReference type="SAM" id="Coils"/>
    </source>
</evidence>
<feature type="region of interest" description="Disordered" evidence="3">
    <location>
        <begin position="449"/>
        <end position="470"/>
    </location>
</feature>
<keyword evidence="1 2" id="KW-0175">Coiled coil</keyword>
<feature type="compositionally biased region" description="Basic and acidic residues" evidence="3">
    <location>
        <begin position="457"/>
        <end position="470"/>
    </location>
</feature>